<proteinExistence type="predicted"/>
<dbReference type="EMBL" id="AZST01000464">
    <property type="protein sequence ID" value="KEP48735.1"/>
    <property type="molecule type" value="Genomic_DNA"/>
</dbReference>
<dbReference type="Proteomes" id="UP000027456">
    <property type="component" value="Unassembled WGS sequence"/>
</dbReference>
<dbReference type="GO" id="GO:0004197">
    <property type="term" value="F:cysteine-type endopeptidase activity"/>
    <property type="evidence" value="ECO:0007669"/>
    <property type="project" value="InterPro"/>
</dbReference>
<sequence length="313" mass="35050">MPRGLAILTGGPLPSTPLIRPTTSTTPILLILAVGVAYDGLKDPHHDLEALEMLFNSCGSERTYFRSISGERATLETIEEAMGELYRESLRSLDSSILILLTGDGDEENRMHVMGDVFITDQDLRRWMWKFQINSHPNKRTVTIILDHCRPNKDVPFGTRPLPSLPIRTGHLPPIGVELIWSCSPGQMAAALLLPSTQDIPRSCFLLALMMASYSARIKGVLDIVPTINHELGRLLRLLQLTHKRIHETGRCDRCSGDQPCLAPVQEPYWKWAGSMESVHHLVHALSNMEVVSKVYDAFTRNAFFREAVSDSF</sequence>
<gene>
    <name evidence="2" type="ORF">V565_117090</name>
</gene>
<evidence type="ECO:0000313" key="2">
    <source>
        <dbReference type="EMBL" id="KEP48735.1"/>
    </source>
</evidence>
<reference evidence="2 3" key="1">
    <citation type="submission" date="2013-12" db="EMBL/GenBank/DDBJ databases">
        <authorList>
            <person name="Cubeta M."/>
            <person name="Pakala S."/>
            <person name="Fedorova N."/>
            <person name="Thomas E."/>
            <person name="Dean R."/>
            <person name="Jabaji S."/>
            <person name="Neate S."/>
            <person name="Toda T."/>
            <person name="Tavantzis S."/>
            <person name="Vilgalys R."/>
            <person name="Bharathan N."/>
            <person name="Pakala S."/>
            <person name="Losada L.S."/>
            <person name="Zafar N."/>
            <person name="Nierman W."/>
        </authorList>
    </citation>
    <scope>NUCLEOTIDE SEQUENCE [LARGE SCALE GENOMIC DNA]</scope>
    <source>
        <strain evidence="2 3">123E</strain>
    </source>
</reference>
<organism evidence="2 3">
    <name type="scientific">Rhizoctonia solani 123E</name>
    <dbReference type="NCBI Taxonomy" id="1423351"/>
    <lineage>
        <taxon>Eukaryota</taxon>
        <taxon>Fungi</taxon>
        <taxon>Dikarya</taxon>
        <taxon>Basidiomycota</taxon>
        <taxon>Agaricomycotina</taxon>
        <taxon>Agaricomycetes</taxon>
        <taxon>Cantharellales</taxon>
        <taxon>Ceratobasidiaceae</taxon>
        <taxon>Rhizoctonia</taxon>
    </lineage>
</organism>
<comment type="caution">
    <text evidence="2">The sequence shown here is derived from an EMBL/GenBank/DDBJ whole genome shotgun (WGS) entry which is preliminary data.</text>
</comment>
<evidence type="ECO:0000313" key="3">
    <source>
        <dbReference type="Proteomes" id="UP000027456"/>
    </source>
</evidence>
<dbReference type="Pfam" id="PF00656">
    <property type="entry name" value="Peptidase_C14"/>
    <property type="match status" value="1"/>
</dbReference>
<evidence type="ECO:0000259" key="1">
    <source>
        <dbReference type="Pfam" id="PF00656"/>
    </source>
</evidence>
<keyword evidence="3" id="KW-1185">Reference proteome</keyword>
<dbReference type="AlphaFoldDB" id="A0A074RTY1"/>
<accession>A0A074RTY1</accession>
<dbReference type="InterPro" id="IPR011600">
    <property type="entry name" value="Pept_C14_caspase"/>
</dbReference>
<dbReference type="HOGENOM" id="CLU_888897_0_0_1"/>
<protein>
    <recommendedName>
        <fullName evidence="1">Peptidase C14 caspase domain-containing protein</fullName>
    </recommendedName>
</protein>
<dbReference type="OrthoDB" id="3186813at2759"/>
<feature type="domain" description="Peptidase C14 caspase" evidence="1">
    <location>
        <begin position="38"/>
        <end position="211"/>
    </location>
</feature>
<dbReference type="GO" id="GO:0006508">
    <property type="term" value="P:proteolysis"/>
    <property type="evidence" value="ECO:0007669"/>
    <property type="project" value="InterPro"/>
</dbReference>
<name>A0A074RTY1_9AGAM</name>